<dbReference type="InterPro" id="IPR027417">
    <property type="entry name" value="P-loop_NTPase"/>
</dbReference>
<dbReference type="PANTHER" id="PTHR43158">
    <property type="entry name" value="SKFA PEPTIDE EXPORT ATP-BINDING PROTEIN SKFE"/>
    <property type="match status" value="1"/>
</dbReference>
<keyword evidence="5" id="KW-1185">Reference proteome</keyword>
<dbReference type="Proteomes" id="UP001363460">
    <property type="component" value="Chromosome"/>
</dbReference>
<feature type="domain" description="ABC transporter" evidence="3">
    <location>
        <begin position="13"/>
        <end position="253"/>
    </location>
</feature>
<keyword evidence="1" id="KW-0547">Nucleotide-binding</keyword>
<protein>
    <submittedName>
        <fullName evidence="4">ATP-binding cassette domain-containing protein</fullName>
    </submittedName>
</protein>
<dbReference type="GO" id="GO:0005524">
    <property type="term" value="F:ATP binding"/>
    <property type="evidence" value="ECO:0007669"/>
    <property type="project" value="UniProtKB-KW"/>
</dbReference>
<dbReference type="PANTHER" id="PTHR43158:SF2">
    <property type="entry name" value="SKFA PEPTIDE EXPORT ATP-BINDING PROTEIN SKFE"/>
    <property type="match status" value="1"/>
</dbReference>
<evidence type="ECO:0000256" key="2">
    <source>
        <dbReference type="ARBA" id="ARBA00022840"/>
    </source>
</evidence>
<dbReference type="Gene3D" id="3.40.50.300">
    <property type="entry name" value="P-loop containing nucleotide triphosphate hydrolases"/>
    <property type="match status" value="1"/>
</dbReference>
<evidence type="ECO:0000256" key="1">
    <source>
        <dbReference type="ARBA" id="ARBA00022741"/>
    </source>
</evidence>
<dbReference type="InterPro" id="IPR003439">
    <property type="entry name" value="ABC_transporter-like_ATP-bd"/>
</dbReference>
<sequence>MTEAAETSIPPLLHIENASVVRAERRILDDVSLTLAAGEHTAILGRNGSGKSTLVKLILHQLYPVHGARVEVFGQSPWDIFSLRRRLGFVSPAAQADLTGEDALEVMDAVVSGFFASRGVWRRETITPAMRDAAAEALHRMGVEHLIGRSMATLSSGEARRVLIARALAHRPDAVLLDEPCGGLDPATRRLFLDSLRPLAQGGATLILVTHHIEEILPEIDRVIMMKDGRVARDGAKADMLTDAALTDLFGLPMTVSDRDGWFGLQLS</sequence>
<organism evidence="4 5">
    <name type="scientific">Brevundimonas olei</name>
    <dbReference type="NCBI Taxonomy" id="657642"/>
    <lineage>
        <taxon>Bacteria</taxon>
        <taxon>Pseudomonadati</taxon>
        <taxon>Pseudomonadota</taxon>
        <taxon>Alphaproteobacteria</taxon>
        <taxon>Caulobacterales</taxon>
        <taxon>Caulobacteraceae</taxon>
        <taxon>Brevundimonas</taxon>
    </lineage>
</organism>
<dbReference type="InterPro" id="IPR017871">
    <property type="entry name" value="ABC_transporter-like_CS"/>
</dbReference>
<dbReference type="SMART" id="SM00382">
    <property type="entry name" value="AAA"/>
    <property type="match status" value="1"/>
</dbReference>
<accession>A0ABZ2IBN3</accession>
<evidence type="ECO:0000313" key="4">
    <source>
        <dbReference type="EMBL" id="WWT55021.1"/>
    </source>
</evidence>
<name>A0ABZ2IBN3_9CAUL</name>
<evidence type="ECO:0000259" key="3">
    <source>
        <dbReference type="PROSITE" id="PS50893"/>
    </source>
</evidence>
<keyword evidence="2 4" id="KW-0067">ATP-binding</keyword>
<gene>
    <name evidence="4" type="ORF">V8J38_00860</name>
</gene>
<dbReference type="PROSITE" id="PS50893">
    <property type="entry name" value="ABC_TRANSPORTER_2"/>
    <property type="match status" value="1"/>
</dbReference>
<dbReference type="EMBL" id="CP146369">
    <property type="protein sequence ID" value="WWT55021.1"/>
    <property type="molecule type" value="Genomic_DNA"/>
</dbReference>
<dbReference type="PROSITE" id="PS00211">
    <property type="entry name" value="ABC_TRANSPORTER_1"/>
    <property type="match status" value="1"/>
</dbReference>
<evidence type="ECO:0000313" key="5">
    <source>
        <dbReference type="Proteomes" id="UP001363460"/>
    </source>
</evidence>
<reference evidence="4 5" key="1">
    <citation type="submission" date="2024-02" db="EMBL/GenBank/DDBJ databases">
        <title>Distribution and functional of Brevundimonas-related endobacteria within Verticillium dahliae.</title>
        <authorList>
            <person name="Zeng H."/>
        </authorList>
    </citation>
    <scope>NUCLEOTIDE SEQUENCE [LARGE SCALE GENOMIC DNA]</scope>
    <source>
        <strain evidence="4 5">TRM 44200</strain>
    </source>
</reference>
<dbReference type="Pfam" id="PF00005">
    <property type="entry name" value="ABC_tran"/>
    <property type="match status" value="1"/>
</dbReference>
<dbReference type="SUPFAM" id="SSF52540">
    <property type="entry name" value="P-loop containing nucleoside triphosphate hydrolases"/>
    <property type="match status" value="1"/>
</dbReference>
<proteinExistence type="predicted"/>
<dbReference type="RefSeq" id="WP_338577436.1">
    <property type="nucleotide sequence ID" value="NZ_CP146369.1"/>
</dbReference>
<dbReference type="InterPro" id="IPR003593">
    <property type="entry name" value="AAA+_ATPase"/>
</dbReference>